<protein>
    <recommendedName>
        <fullName evidence="4">Capsule assembly Wzi family protein</fullName>
    </recommendedName>
</protein>
<dbReference type="InterPro" id="IPR026950">
    <property type="entry name" value="Caps_assemb_Wzi"/>
</dbReference>
<feature type="signal peptide" evidence="1">
    <location>
        <begin position="1"/>
        <end position="29"/>
    </location>
</feature>
<dbReference type="Proteomes" id="UP000218896">
    <property type="component" value="Unassembled WGS sequence"/>
</dbReference>
<sequence>MDGAVKLARTPVRLVSLGLLASIVLPATAAPWLDPGDPRARYSAQKLSDRGAMERTTSTWPMMWGNLEQGYEGATASSATPDTTLDYLKFERARQSSRGFRAEATLSGASEAALIQGFNAGPQDSGQAGLTMEWIGNHWALGLSPSFTQSPDDDDQVRADGSYLAFSAGNWIFGVGSIERWWGPGWQSSLILSNNARPIPSVWINRRNAAAPESEWLEWIGPWDFTAFLGELESKRAVAEPKILGMRLTMRPLQGLDIGLSRLIMLGGEGYSESSSTYWNAFIGRDNGQLEENDPGDQLGAVDIRYGTDLGPTTVGIYTQMMGEDEAGAFPARKSWLFGADATTSWLSAEQQWFVEYANTIADDFNGEAMPNITYSHSRYNTGQHYRGRNLAASQGGDARMLTLGGWHFLTSGTNLGARLSHIELNTDGSTTVEPGSRDVRYLVPVRDQSLMHLSLSLGTEVAGGWLSSQASYSDTKIETLSGEIDQWRIAAEWRYRF</sequence>
<dbReference type="AlphaFoldDB" id="A0A2A2EZU2"/>
<organism evidence="2 3">
    <name type="scientific">Halovibrio salipaludis</name>
    <dbReference type="NCBI Taxonomy" id="2032626"/>
    <lineage>
        <taxon>Bacteria</taxon>
        <taxon>Pseudomonadati</taxon>
        <taxon>Pseudomonadota</taxon>
        <taxon>Gammaproteobacteria</taxon>
        <taxon>Oceanospirillales</taxon>
        <taxon>Halomonadaceae</taxon>
        <taxon>Halovibrio</taxon>
    </lineage>
</organism>
<evidence type="ECO:0000313" key="3">
    <source>
        <dbReference type="Proteomes" id="UP000218896"/>
    </source>
</evidence>
<dbReference type="EMBL" id="NSKD01000008">
    <property type="protein sequence ID" value="PAU77877.1"/>
    <property type="molecule type" value="Genomic_DNA"/>
</dbReference>
<dbReference type="OrthoDB" id="101884at2"/>
<gene>
    <name evidence="2" type="ORF">CK501_14400</name>
</gene>
<comment type="caution">
    <text evidence="2">The sequence shown here is derived from an EMBL/GenBank/DDBJ whole genome shotgun (WGS) entry which is preliminary data.</text>
</comment>
<evidence type="ECO:0008006" key="4">
    <source>
        <dbReference type="Google" id="ProtNLM"/>
    </source>
</evidence>
<evidence type="ECO:0000313" key="2">
    <source>
        <dbReference type="EMBL" id="PAU77877.1"/>
    </source>
</evidence>
<keyword evidence="3" id="KW-1185">Reference proteome</keyword>
<feature type="chain" id="PRO_5012403713" description="Capsule assembly Wzi family protein" evidence="1">
    <location>
        <begin position="30"/>
        <end position="498"/>
    </location>
</feature>
<dbReference type="Gene3D" id="2.40.160.130">
    <property type="entry name" value="Capsule assembly protein Wzi"/>
    <property type="match status" value="1"/>
</dbReference>
<name>A0A2A2EZU2_9GAMM</name>
<keyword evidence="1" id="KW-0732">Signal</keyword>
<reference evidence="2 3" key="1">
    <citation type="submission" date="2017-08" db="EMBL/GenBank/DDBJ databases">
        <title>Halovibrio sewagensis sp. nov., isolated from wastewater of high salinity.</title>
        <authorList>
            <person name="Dong X."/>
            <person name="Zhang G."/>
        </authorList>
    </citation>
    <scope>NUCLEOTIDE SEQUENCE [LARGE SCALE GENOMIC DNA]</scope>
    <source>
        <strain evidence="2 3">YL5-2</strain>
    </source>
</reference>
<dbReference type="InterPro" id="IPR038636">
    <property type="entry name" value="Wzi_sf"/>
</dbReference>
<accession>A0A2A2EZU2</accession>
<dbReference type="Pfam" id="PF14052">
    <property type="entry name" value="Caps_assemb_Wzi"/>
    <property type="match status" value="1"/>
</dbReference>
<evidence type="ECO:0000256" key="1">
    <source>
        <dbReference type="SAM" id="SignalP"/>
    </source>
</evidence>
<proteinExistence type="predicted"/>